<accession>A0ABV1XJI4</accession>
<dbReference type="RefSeq" id="WP_229911729.1">
    <property type="nucleotide sequence ID" value="NZ_BNBM01000003.1"/>
</dbReference>
<protein>
    <submittedName>
        <fullName evidence="2">Uncharacterized protein</fullName>
    </submittedName>
</protein>
<organism evidence="2 3">
    <name type="scientific">Streptomyces lanatus</name>
    <dbReference type="NCBI Taxonomy" id="66900"/>
    <lineage>
        <taxon>Bacteria</taxon>
        <taxon>Bacillati</taxon>
        <taxon>Actinomycetota</taxon>
        <taxon>Actinomycetes</taxon>
        <taxon>Kitasatosporales</taxon>
        <taxon>Streptomycetaceae</taxon>
        <taxon>Streptomyces</taxon>
    </lineage>
</organism>
<dbReference type="PRINTS" id="PR01217">
    <property type="entry name" value="PRICHEXTENSN"/>
</dbReference>
<reference evidence="2 3" key="1">
    <citation type="submission" date="2024-06" db="EMBL/GenBank/DDBJ databases">
        <title>The Natural Products Discovery Center: Release of the First 8490 Sequenced Strains for Exploring Actinobacteria Biosynthetic Diversity.</title>
        <authorList>
            <person name="Kalkreuter E."/>
            <person name="Kautsar S.A."/>
            <person name="Yang D."/>
            <person name="Bader C.D."/>
            <person name="Teijaro C.N."/>
            <person name="Fluegel L."/>
            <person name="Davis C.M."/>
            <person name="Simpson J.R."/>
            <person name="Lauterbach L."/>
            <person name="Steele A.D."/>
            <person name="Gui C."/>
            <person name="Meng S."/>
            <person name="Li G."/>
            <person name="Viehrig K."/>
            <person name="Ye F."/>
            <person name="Su P."/>
            <person name="Kiefer A.F."/>
            <person name="Nichols A."/>
            <person name="Cepeda A.J."/>
            <person name="Yan W."/>
            <person name="Fan B."/>
            <person name="Jiang Y."/>
            <person name="Adhikari A."/>
            <person name="Zheng C.-J."/>
            <person name="Schuster L."/>
            <person name="Cowan T.M."/>
            <person name="Smanski M.J."/>
            <person name="Chevrette M.G."/>
            <person name="De Carvalho L.P.S."/>
            <person name="Shen B."/>
        </authorList>
    </citation>
    <scope>NUCLEOTIDE SEQUENCE [LARGE SCALE GENOMIC DNA]</scope>
    <source>
        <strain evidence="2 3">NPDC000155</strain>
    </source>
</reference>
<evidence type="ECO:0000313" key="3">
    <source>
        <dbReference type="Proteomes" id="UP001486207"/>
    </source>
</evidence>
<proteinExistence type="predicted"/>
<comment type="caution">
    <text evidence="2">The sequence shown here is derived from an EMBL/GenBank/DDBJ whole genome shotgun (WGS) entry which is preliminary data.</text>
</comment>
<feature type="compositionally biased region" description="Pro residues" evidence="1">
    <location>
        <begin position="171"/>
        <end position="187"/>
    </location>
</feature>
<sequence>MGVRADGPRARGSAWEDSATEPSAPDAPTTRLFGARGRHRRPRPRKVVLAAGGLALAAGALSLVRQTTDPTVTGLAAPESDPTPDLGAETEADRSTNAAATVPTTAPRPDPSATSAMGGLGTTPTSGTIVVPTRHTTATPRPGTPVPPTTAPQKHTPAPHPPATTPQAPQQTPPPGRTTSPPSPRPTQPDDDPVCIPVIGLCVDSVTADD</sequence>
<gene>
    <name evidence="2" type="ORF">ABT384_03840</name>
</gene>
<feature type="region of interest" description="Disordered" evidence="1">
    <location>
        <begin position="1"/>
        <end position="45"/>
    </location>
</feature>
<dbReference type="EMBL" id="JBEPFB010000002">
    <property type="protein sequence ID" value="MER7371776.1"/>
    <property type="molecule type" value="Genomic_DNA"/>
</dbReference>
<keyword evidence="3" id="KW-1185">Reference proteome</keyword>
<feature type="region of interest" description="Disordered" evidence="1">
    <location>
        <begin position="70"/>
        <end position="196"/>
    </location>
</feature>
<name>A0ABV1XJI4_9ACTN</name>
<feature type="compositionally biased region" description="Low complexity" evidence="1">
    <location>
        <begin position="96"/>
        <end position="107"/>
    </location>
</feature>
<dbReference type="Proteomes" id="UP001486207">
    <property type="component" value="Unassembled WGS sequence"/>
</dbReference>
<evidence type="ECO:0000256" key="1">
    <source>
        <dbReference type="SAM" id="MobiDB-lite"/>
    </source>
</evidence>
<feature type="compositionally biased region" description="Basic residues" evidence="1">
    <location>
        <begin position="36"/>
        <end position="45"/>
    </location>
</feature>
<evidence type="ECO:0000313" key="2">
    <source>
        <dbReference type="EMBL" id="MER7371776.1"/>
    </source>
</evidence>